<name>A0A5B7C9Z6_DAVIN</name>
<sequence length="126" mass="14274">MFLPRSALRAFSATIFLLMPCQSSTYTAICVISSKSNPNSLLFILLHFPVTNATSSPSHAIKKQIEGIVRRRLFAVVDWQDHPTMLRFIRLYSPLSLEEEGLQVYVSYLKKVIAISGGLNLSNWWN</sequence>
<reference evidence="2" key="1">
    <citation type="submission" date="2019-08" db="EMBL/GenBank/DDBJ databases">
        <title>Reference gene set and small RNA set construction with multiple tissues from Davidia involucrata Baill.</title>
        <authorList>
            <person name="Yang H."/>
            <person name="Zhou C."/>
            <person name="Li G."/>
            <person name="Wang J."/>
            <person name="Gao P."/>
            <person name="Wang M."/>
            <person name="Wang R."/>
            <person name="Zhao Y."/>
        </authorList>
    </citation>
    <scope>NUCLEOTIDE SEQUENCE</scope>
    <source>
        <tissue evidence="2">Mixed with DoveR01_LX</tissue>
    </source>
</reference>
<evidence type="ECO:0000256" key="1">
    <source>
        <dbReference type="SAM" id="SignalP"/>
    </source>
</evidence>
<protein>
    <submittedName>
        <fullName evidence="2">Putative conserved oligomeric Golgi complex subunit 4</fullName>
    </submittedName>
</protein>
<evidence type="ECO:0000313" key="2">
    <source>
        <dbReference type="EMBL" id="MPA77778.1"/>
    </source>
</evidence>
<feature type="signal peptide" evidence="1">
    <location>
        <begin position="1"/>
        <end position="23"/>
    </location>
</feature>
<accession>A0A5B7C9Z6</accession>
<dbReference type="EMBL" id="GHES01047219">
    <property type="protein sequence ID" value="MPA77778.1"/>
    <property type="molecule type" value="Transcribed_RNA"/>
</dbReference>
<organism evidence="2">
    <name type="scientific">Davidia involucrata</name>
    <name type="common">Dove tree</name>
    <dbReference type="NCBI Taxonomy" id="16924"/>
    <lineage>
        <taxon>Eukaryota</taxon>
        <taxon>Viridiplantae</taxon>
        <taxon>Streptophyta</taxon>
        <taxon>Embryophyta</taxon>
        <taxon>Tracheophyta</taxon>
        <taxon>Spermatophyta</taxon>
        <taxon>Magnoliopsida</taxon>
        <taxon>eudicotyledons</taxon>
        <taxon>Gunneridae</taxon>
        <taxon>Pentapetalae</taxon>
        <taxon>asterids</taxon>
        <taxon>Cornales</taxon>
        <taxon>Nyssaceae</taxon>
        <taxon>Davidia</taxon>
    </lineage>
</organism>
<feature type="chain" id="PRO_5022792476" evidence="1">
    <location>
        <begin position="24"/>
        <end position="126"/>
    </location>
</feature>
<dbReference type="AlphaFoldDB" id="A0A5B7C9Z6"/>
<gene>
    <name evidence="2" type="ORF">Din_047219</name>
</gene>
<proteinExistence type="predicted"/>
<keyword evidence="1" id="KW-0732">Signal</keyword>